<keyword evidence="1" id="KW-0812">Transmembrane</keyword>
<accession>F2KRD2</accession>
<evidence type="ECO:0000256" key="1">
    <source>
        <dbReference type="SAM" id="Phobius"/>
    </source>
</evidence>
<keyword evidence="3" id="KW-1185">Reference proteome</keyword>
<gene>
    <name evidence="2" type="ordered locus">Arcve_1873</name>
</gene>
<dbReference type="STRING" id="693661.Arcve_1873"/>
<dbReference type="EMBL" id="CP002588">
    <property type="protein sequence ID" value="AEA47866.1"/>
    <property type="molecule type" value="Genomic_DNA"/>
</dbReference>
<evidence type="ECO:0000313" key="3">
    <source>
        <dbReference type="Proteomes" id="UP000008136"/>
    </source>
</evidence>
<dbReference type="eggNOG" id="arCOG11172">
    <property type="taxonomic scope" value="Archaea"/>
</dbReference>
<keyword evidence="1" id="KW-1133">Transmembrane helix</keyword>
<sequence length="97" mass="10856">MATEFVEVLPLLSFFAVMFLLAIYITRGLASPVKERSRDLMLIGLIIWAVGAYYQLEGCTCLKALGISGQLIAGYGLLICLREEYRRGLREVLGRIK</sequence>
<reference evidence="2 3" key="1">
    <citation type="submission" date="2011-03" db="EMBL/GenBank/DDBJ databases">
        <title>The complete genome of Archaeoglobus veneficus SNP6.</title>
        <authorList>
            <consortium name="US DOE Joint Genome Institute (JGI-PGF)"/>
            <person name="Lucas S."/>
            <person name="Copeland A."/>
            <person name="Lapidus A."/>
            <person name="Bruce D."/>
            <person name="Goodwin L."/>
            <person name="Pitluck S."/>
            <person name="Kyrpides N."/>
            <person name="Mavromatis K."/>
            <person name="Pagani I."/>
            <person name="Ivanova N."/>
            <person name="Mikhailova N."/>
            <person name="Lu M."/>
            <person name="Detter J.C."/>
            <person name="Tapia R."/>
            <person name="Han C."/>
            <person name="Land M."/>
            <person name="Hauser L."/>
            <person name="Markowitz V."/>
            <person name="Cheng J.-F."/>
            <person name="Hugenholtz P."/>
            <person name="Woyke T."/>
            <person name="Wu D."/>
            <person name="Spring S."/>
            <person name="Brambilla E."/>
            <person name="Klenk H.-P."/>
            <person name="Eisen J.A."/>
        </authorList>
    </citation>
    <scope>NUCLEOTIDE SEQUENCE [LARGE SCALE GENOMIC DNA]</scope>
    <source>
        <strain>SNP6</strain>
    </source>
</reference>
<dbReference type="Proteomes" id="UP000008136">
    <property type="component" value="Chromosome"/>
</dbReference>
<feature type="transmembrane region" description="Helical" evidence="1">
    <location>
        <begin position="62"/>
        <end position="81"/>
    </location>
</feature>
<dbReference type="RefSeq" id="WP_013684522.1">
    <property type="nucleotide sequence ID" value="NC_015320.1"/>
</dbReference>
<feature type="transmembrane region" description="Helical" evidence="1">
    <location>
        <begin position="6"/>
        <end position="26"/>
    </location>
</feature>
<dbReference type="AlphaFoldDB" id="F2KRD2"/>
<protein>
    <submittedName>
        <fullName evidence="2">Uncharacterized protein</fullName>
    </submittedName>
</protein>
<dbReference type="HOGENOM" id="CLU_2340001_0_0_2"/>
<feature type="transmembrane region" description="Helical" evidence="1">
    <location>
        <begin position="38"/>
        <end position="56"/>
    </location>
</feature>
<dbReference type="KEGG" id="ave:Arcve_1873"/>
<dbReference type="GeneID" id="10395004"/>
<keyword evidence="1" id="KW-0472">Membrane</keyword>
<organism evidence="2 3">
    <name type="scientific">Archaeoglobus veneficus (strain DSM 11195 / SNP6)</name>
    <dbReference type="NCBI Taxonomy" id="693661"/>
    <lineage>
        <taxon>Archaea</taxon>
        <taxon>Methanobacteriati</taxon>
        <taxon>Methanobacteriota</taxon>
        <taxon>Archaeoglobi</taxon>
        <taxon>Archaeoglobales</taxon>
        <taxon>Archaeoglobaceae</taxon>
        <taxon>Archaeoglobus</taxon>
    </lineage>
</organism>
<name>F2KRD2_ARCVS</name>
<evidence type="ECO:0000313" key="2">
    <source>
        <dbReference type="EMBL" id="AEA47866.1"/>
    </source>
</evidence>
<proteinExistence type="predicted"/>